<evidence type="ECO:0000256" key="1">
    <source>
        <dbReference type="SAM" id="Coils"/>
    </source>
</evidence>
<evidence type="ECO:0000313" key="2">
    <source>
        <dbReference type="EMBL" id="RBQ05528.1"/>
    </source>
</evidence>
<name>A0A366KVF3_9SPHI</name>
<sequence length="602" mass="67768">MSNNQNLGYYDMVLSLSQNKINHEFKTLYRSEEISSEFKILTDLSGTENISHHSPDFDEKKADWLKLEKLAVELNSLTETVNKLANELTNAIEDENYEEVARLNKLLKPKKTDKTALEQKLSKLQQFQVMIDANISTPKVEIIEKENFSLLFKLTFSIGNLYYLEKGKLNKTGLKDKVYAFNVPIGKIKITADEMVLAGNKDEILRKSGFSDEDFTIESIFLNFNNANISDFDESKSELPGDQKDKTFLQLAITNYFKQLGHASNPYILGYAIQKRKVTTTERAMLYPTGASFSTSKSSVPGVSSFNFLMLTDNKAFPATGNSGILKNNLIEKAADKTPTINGTIAINYTAFKDIYLQQLNQAVMDNFHANFKEKHAQAYDGTQKHNGFNRFNFTRHGLRMGFDIADPKISTKTNSDGSTALVLKYRITVEGNTHKEIDKKVMIWVKAGTVGVDQPFSTSGRYEIDGQTGRIGELTLTLKASDKGKIEVVADYINPQVGKDTEDVVYKDDVDKYWDKLSDFVNPFGAIIGLYTLFTDKGRQIVEFDQSTFKSVNFNSLDTFSGRVILPGSNTYVFKNIRLMNGTESEEDAVLFDIAYSPINS</sequence>
<dbReference type="Proteomes" id="UP000252081">
    <property type="component" value="Unassembled WGS sequence"/>
</dbReference>
<dbReference type="AlphaFoldDB" id="A0A366KVF3"/>
<reference evidence="2 3" key="1">
    <citation type="submission" date="2018-07" db="EMBL/GenBank/DDBJ databases">
        <title>A draft genome of a endophytic bacteria, a new species of Pedobacter.</title>
        <authorList>
            <person name="Zhang Z.D."/>
            <person name="Chen Z.J."/>
        </authorList>
    </citation>
    <scope>NUCLEOTIDE SEQUENCE [LARGE SCALE GENOMIC DNA]</scope>
    <source>
        <strain evidence="2 3">RS10</strain>
    </source>
</reference>
<keyword evidence="1" id="KW-0175">Coiled coil</keyword>
<comment type="caution">
    <text evidence="2">The sequence shown here is derived from an EMBL/GenBank/DDBJ whole genome shotgun (WGS) entry which is preliminary data.</text>
</comment>
<protein>
    <submittedName>
        <fullName evidence="2">Uncharacterized protein</fullName>
    </submittedName>
</protein>
<dbReference type="OrthoDB" id="787755at2"/>
<accession>A0A366KVF3</accession>
<dbReference type="EMBL" id="QNQU01000013">
    <property type="protein sequence ID" value="RBQ05528.1"/>
    <property type="molecule type" value="Genomic_DNA"/>
</dbReference>
<gene>
    <name evidence="2" type="ORF">DRW42_16225</name>
</gene>
<feature type="coiled-coil region" evidence="1">
    <location>
        <begin position="67"/>
        <end position="94"/>
    </location>
</feature>
<evidence type="ECO:0000313" key="3">
    <source>
        <dbReference type="Proteomes" id="UP000252081"/>
    </source>
</evidence>
<dbReference type="RefSeq" id="WP_113949880.1">
    <property type="nucleotide sequence ID" value="NZ_QNQU01000013.1"/>
</dbReference>
<proteinExistence type="predicted"/>
<organism evidence="2 3">
    <name type="scientific">Pedobacter miscanthi</name>
    <dbReference type="NCBI Taxonomy" id="2259170"/>
    <lineage>
        <taxon>Bacteria</taxon>
        <taxon>Pseudomonadati</taxon>
        <taxon>Bacteroidota</taxon>
        <taxon>Sphingobacteriia</taxon>
        <taxon>Sphingobacteriales</taxon>
        <taxon>Sphingobacteriaceae</taxon>
        <taxon>Pedobacter</taxon>
    </lineage>
</organism>
<keyword evidence="3" id="KW-1185">Reference proteome</keyword>